<dbReference type="SMART" id="SM01373">
    <property type="entry name" value="MAGE"/>
    <property type="match status" value="1"/>
</dbReference>
<evidence type="ECO:0000313" key="4">
    <source>
        <dbReference type="RefSeq" id="XP_007451468.1"/>
    </source>
</evidence>
<dbReference type="FunFam" id="1.10.10.1210:FF:000001">
    <property type="entry name" value="melanoma-associated antigen D1"/>
    <property type="match status" value="1"/>
</dbReference>
<sequence length="495" mass="54953">MGYNLSSAEVGIFDPAVILGEDTECIKYPGIQGAPQNLTPAVVPARTRHHFAWGEEARGSGAEGTRPDFREEGWRPQLSKAEGCIRRRRSPASGQVARKVRPVLRTAASGERREESEILPGVRLAVLFYPLSCPHSCLLLPTRVNMSQGQEIPHCTQEQHHALSEPQGLEAAQVSGVLEETSPFFHTLMLAYLNEALAAGAPSTPHSPQRAYSCYTVTTTISSSKSDEVASSQERETGSASSKSLSETENLPTDPLDEKVILLVQFLLQKYQMRDLTTKADMIGDVIREYKDDFLEILRRASECIGLVFGIDVKEVDPTSHSYALINKLGLTCYPRLSGDEGMPKTGLLIIILGVIFMKGSRATEEEIWKVLNMMDLYSGRKHFIFGEPRKLITKDLVEEQYLEYCQVPSSNPSRSEFLWGPRAHAEASKMKLLEFLTKIHESDPTCFPSQYEEALRDEGEREPELGLEPGLAMLPWPGHFPVPYPVAPPSPSEV</sequence>
<dbReference type="PROSITE" id="PS50838">
    <property type="entry name" value="MAGE"/>
    <property type="match status" value="1"/>
</dbReference>
<dbReference type="GeneID" id="103080750"/>
<dbReference type="InterPro" id="IPR021072">
    <property type="entry name" value="MAGE_N"/>
</dbReference>
<dbReference type="KEGG" id="lve:103080750"/>
<feature type="region of interest" description="Disordered" evidence="1">
    <location>
        <begin position="225"/>
        <end position="251"/>
    </location>
</feature>
<name>A0A340WPL6_LIPVE</name>
<dbReference type="PANTHER" id="PTHR11736">
    <property type="entry name" value="MELANOMA-ASSOCIATED ANTIGEN MAGE ANTIGEN"/>
    <property type="match status" value="1"/>
</dbReference>
<feature type="compositionally biased region" description="Basic and acidic residues" evidence="1">
    <location>
        <begin position="225"/>
        <end position="237"/>
    </location>
</feature>
<dbReference type="Proteomes" id="UP000265300">
    <property type="component" value="Unplaced"/>
</dbReference>
<dbReference type="RefSeq" id="XP_007451468.1">
    <property type="nucleotide sequence ID" value="XM_007451406.1"/>
</dbReference>
<dbReference type="InterPro" id="IPR002190">
    <property type="entry name" value="MHD_dom"/>
</dbReference>
<evidence type="ECO:0000259" key="2">
    <source>
        <dbReference type="PROSITE" id="PS50838"/>
    </source>
</evidence>
<dbReference type="FunCoup" id="A0A340WPL6">
    <property type="interactions" value="27"/>
</dbReference>
<dbReference type="Gene3D" id="1.10.10.1210">
    <property type="entry name" value="MAGE homology domain, winged helix WH2 motif"/>
    <property type="match status" value="1"/>
</dbReference>
<evidence type="ECO:0000313" key="3">
    <source>
        <dbReference type="Proteomes" id="UP000265300"/>
    </source>
</evidence>
<dbReference type="GO" id="GO:0005634">
    <property type="term" value="C:nucleus"/>
    <property type="evidence" value="ECO:0007669"/>
    <property type="project" value="TreeGrafter"/>
</dbReference>
<evidence type="ECO:0000256" key="1">
    <source>
        <dbReference type="SAM" id="MobiDB-lite"/>
    </source>
</evidence>
<dbReference type="Pfam" id="PF01454">
    <property type="entry name" value="MAGE"/>
    <property type="match status" value="1"/>
</dbReference>
<dbReference type="GO" id="GO:0000122">
    <property type="term" value="P:negative regulation of transcription by RNA polymerase II"/>
    <property type="evidence" value="ECO:0007669"/>
    <property type="project" value="TreeGrafter"/>
</dbReference>
<dbReference type="STRING" id="118797.A0A340WPL6"/>
<reference evidence="4" key="1">
    <citation type="submission" date="2025-08" db="UniProtKB">
        <authorList>
            <consortium name="RefSeq"/>
        </authorList>
    </citation>
    <scope>IDENTIFICATION</scope>
</reference>
<feature type="compositionally biased region" description="Polar residues" evidence="1">
    <location>
        <begin position="238"/>
        <end position="251"/>
    </location>
</feature>
<dbReference type="InterPro" id="IPR041898">
    <property type="entry name" value="MAGE_WH1"/>
</dbReference>
<dbReference type="Gene3D" id="1.10.10.1200">
    <property type="entry name" value="MAGE homology domain, winged helix WH1 motif"/>
    <property type="match status" value="1"/>
</dbReference>
<gene>
    <name evidence="4" type="primary">LOC103080750</name>
</gene>
<dbReference type="OrthoDB" id="205198at2759"/>
<proteinExistence type="predicted"/>
<feature type="domain" description="MAGE" evidence="2">
    <location>
        <begin position="256"/>
        <end position="455"/>
    </location>
</feature>
<dbReference type="InterPro" id="IPR037445">
    <property type="entry name" value="MAGE"/>
</dbReference>
<keyword evidence="3" id="KW-1185">Reference proteome</keyword>
<dbReference type="InParanoid" id="A0A340WPL6"/>
<organism evidence="3 4">
    <name type="scientific">Lipotes vexillifer</name>
    <name type="common">Yangtze river dolphin</name>
    <dbReference type="NCBI Taxonomy" id="118797"/>
    <lineage>
        <taxon>Eukaryota</taxon>
        <taxon>Metazoa</taxon>
        <taxon>Chordata</taxon>
        <taxon>Craniata</taxon>
        <taxon>Vertebrata</taxon>
        <taxon>Euteleostomi</taxon>
        <taxon>Mammalia</taxon>
        <taxon>Eutheria</taxon>
        <taxon>Laurasiatheria</taxon>
        <taxon>Artiodactyla</taxon>
        <taxon>Whippomorpha</taxon>
        <taxon>Cetacea</taxon>
        <taxon>Odontoceti</taxon>
        <taxon>Lipotidae</taxon>
        <taxon>Lipotes</taxon>
    </lineage>
</organism>
<dbReference type="SMART" id="SM01392">
    <property type="entry name" value="MAGE_N"/>
    <property type="match status" value="1"/>
</dbReference>
<dbReference type="FunFam" id="1.10.10.1200:FF:000007">
    <property type="entry name" value="Melanoma-associated antigen C2"/>
    <property type="match status" value="1"/>
</dbReference>
<accession>A0A340WPL6</accession>
<dbReference type="AlphaFoldDB" id="A0A340WPL6"/>
<protein>
    <submittedName>
        <fullName evidence="4">Melanoma-associated antigen B16-like</fullName>
    </submittedName>
</protein>
<dbReference type="Pfam" id="PF12440">
    <property type="entry name" value="MAGE_N"/>
    <property type="match status" value="1"/>
</dbReference>
<dbReference type="PANTHER" id="PTHR11736:SF24">
    <property type="entry name" value="MAGE DOMAIN-CONTAINING PROTEIN"/>
    <property type="match status" value="1"/>
</dbReference>
<dbReference type="InterPro" id="IPR041899">
    <property type="entry name" value="MAGE_WH2"/>
</dbReference>